<sequence length="183" mass="19141">MRASAALATAELAAAISQTSDTEQKPVSAAPAGKDPSASSLGFLGQHAALPATAEVQDCKAQGSLGLLLAADLKIADSLKSAEATMAHFHAMIEGDPQLAGQVGNEQIKMRAVMQVLQAKRRELLEISEAFQEGEHLDALPASAIPCLAEAEAFLLVADFTIKEARSRVLYSQAWPGQHGKPA</sequence>
<comment type="caution">
    <text evidence="2">The sequence shown here is derived from an EMBL/GenBank/DDBJ whole genome shotgun (WGS) entry which is preliminary data.</text>
</comment>
<evidence type="ECO:0000256" key="1">
    <source>
        <dbReference type="SAM" id="MobiDB-lite"/>
    </source>
</evidence>
<accession>A0ABP1FK58</accession>
<feature type="region of interest" description="Disordered" evidence="1">
    <location>
        <begin position="15"/>
        <end position="38"/>
    </location>
</feature>
<keyword evidence="3" id="KW-1185">Reference proteome</keyword>
<dbReference type="EMBL" id="CAXHTA020000003">
    <property type="protein sequence ID" value="CAL5220340.1"/>
    <property type="molecule type" value="Genomic_DNA"/>
</dbReference>
<protein>
    <submittedName>
        <fullName evidence="2">G2336 protein</fullName>
    </submittedName>
</protein>
<evidence type="ECO:0000313" key="3">
    <source>
        <dbReference type="Proteomes" id="UP001497392"/>
    </source>
</evidence>
<proteinExistence type="predicted"/>
<name>A0ABP1FK58_9CHLO</name>
<dbReference type="Proteomes" id="UP001497392">
    <property type="component" value="Unassembled WGS sequence"/>
</dbReference>
<reference evidence="2 3" key="1">
    <citation type="submission" date="2024-06" db="EMBL/GenBank/DDBJ databases">
        <authorList>
            <person name="Kraege A."/>
            <person name="Thomma B."/>
        </authorList>
    </citation>
    <scope>NUCLEOTIDE SEQUENCE [LARGE SCALE GENOMIC DNA]</scope>
</reference>
<evidence type="ECO:0000313" key="2">
    <source>
        <dbReference type="EMBL" id="CAL5220340.1"/>
    </source>
</evidence>
<organism evidence="2 3">
    <name type="scientific">Coccomyxa viridis</name>
    <dbReference type="NCBI Taxonomy" id="1274662"/>
    <lineage>
        <taxon>Eukaryota</taxon>
        <taxon>Viridiplantae</taxon>
        <taxon>Chlorophyta</taxon>
        <taxon>core chlorophytes</taxon>
        <taxon>Trebouxiophyceae</taxon>
        <taxon>Trebouxiophyceae incertae sedis</taxon>
        <taxon>Coccomyxaceae</taxon>
        <taxon>Coccomyxa</taxon>
    </lineage>
</organism>
<gene>
    <name evidence="2" type="primary">g2336</name>
    <name evidence="2" type="ORF">VP750_LOCUS1999</name>
</gene>